<proteinExistence type="predicted"/>
<dbReference type="Pfam" id="PF04149">
    <property type="entry name" value="DUF397"/>
    <property type="match status" value="1"/>
</dbReference>
<dbReference type="AlphaFoldDB" id="A0A1S2Q1L7"/>
<feature type="region of interest" description="Disordered" evidence="1">
    <location>
        <begin position="1"/>
        <end position="21"/>
    </location>
</feature>
<dbReference type="EMBL" id="MLYO01000051">
    <property type="protein sequence ID" value="OIJ99475.1"/>
    <property type="molecule type" value="Genomic_DNA"/>
</dbReference>
<gene>
    <name evidence="3" type="ORF">BIV23_28230</name>
</gene>
<protein>
    <submittedName>
        <fullName evidence="3">DUF397 domain-containing protein</fullName>
    </submittedName>
</protein>
<accession>A0A1S2Q1L7</accession>
<dbReference type="OrthoDB" id="4323652at2"/>
<reference evidence="3 4" key="1">
    <citation type="submission" date="2016-10" db="EMBL/GenBank/DDBJ databases">
        <title>Genome sequence of Streptomyces sp. MUSC 1.</title>
        <authorList>
            <person name="Lee L.-H."/>
            <person name="Ser H.-L."/>
            <person name="Law J.W.-F."/>
        </authorList>
    </citation>
    <scope>NUCLEOTIDE SEQUENCE [LARGE SCALE GENOMIC DNA]</scope>
    <source>
        <strain evidence="3 4">MUSC 1</strain>
    </source>
</reference>
<name>A0A1S2Q1L7_9ACTN</name>
<evidence type="ECO:0000256" key="1">
    <source>
        <dbReference type="SAM" id="MobiDB-lite"/>
    </source>
</evidence>
<keyword evidence="4" id="KW-1185">Reference proteome</keyword>
<dbReference type="RefSeq" id="WP_071383799.1">
    <property type="nucleotide sequence ID" value="NZ_MLYO01000051.1"/>
</dbReference>
<evidence type="ECO:0000313" key="4">
    <source>
        <dbReference type="Proteomes" id="UP000179642"/>
    </source>
</evidence>
<dbReference type="Proteomes" id="UP000179642">
    <property type="component" value="Unassembled WGS sequence"/>
</dbReference>
<evidence type="ECO:0000313" key="3">
    <source>
        <dbReference type="EMBL" id="OIJ99475.1"/>
    </source>
</evidence>
<comment type="caution">
    <text evidence="3">The sequence shown here is derived from an EMBL/GenBank/DDBJ whole genome shotgun (WGS) entry which is preliminary data.</text>
</comment>
<evidence type="ECO:0000259" key="2">
    <source>
        <dbReference type="Pfam" id="PF04149"/>
    </source>
</evidence>
<sequence>MPASPQSVSEPKWFKSSYSGGNTTECVETAFLASGVLVRDSKNIGGPRIEIPGPTWNRFISTLDAMIPGINASKAGRLHR</sequence>
<dbReference type="InterPro" id="IPR007278">
    <property type="entry name" value="DUF397"/>
</dbReference>
<feature type="domain" description="DUF397" evidence="2">
    <location>
        <begin position="12"/>
        <end position="62"/>
    </location>
</feature>
<organism evidence="3 4">
    <name type="scientific">Streptomyces monashensis</name>
    <dbReference type="NCBI Taxonomy" id="1678012"/>
    <lineage>
        <taxon>Bacteria</taxon>
        <taxon>Bacillati</taxon>
        <taxon>Actinomycetota</taxon>
        <taxon>Actinomycetes</taxon>
        <taxon>Kitasatosporales</taxon>
        <taxon>Streptomycetaceae</taxon>
        <taxon>Streptomyces</taxon>
    </lineage>
</organism>